<comment type="caution">
    <text evidence="3">The sequence shown here is derived from an EMBL/GenBank/DDBJ whole genome shotgun (WGS) entry which is preliminary data.</text>
</comment>
<gene>
    <name evidence="3" type="ORF">B7P33_10860</name>
</gene>
<sequence>MISFFAYLLEAGVVFSILFLVYRIGLAQLTFYSWNRAILLAMIPISLVFPFLPAIGWISTPSLPELWEPMVGLHESVTVQSPISSQNAGRFGMLLFLAFTCGFIWRVLMLVLEHHRLWRLRSTIKSSDTYDHKVYRAPIDRVFAYFNTIYIPEDAVIDPLVLAHEKAHIRLRHSYDLVLFEMYQLFFWWNPLLMGYRKSLKSVQEFQADALVAGDTQVLPEYLELLMGVSQDFRPQTGLSYFSQPVMLQRVRMLCKTPSNPNHKWRYLLPALVVLVCLLGFKSPVYVSPMVVIPESVDPLPPFSFPLLGANRDQISSTFGVKSKRHVHKNGFHGGIDIRAKLGSPVVAAADGIVIKAVEQGNWGKLIIISHANGFETWYAHLDAFDIKNGQSVSQGERIGKAGETGLATGPHLHFEIKRNGERVDPLDYLE</sequence>
<feature type="transmembrane region" description="Helical" evidence="1">
    <location>
        <begin position="6"/>
        <end position="25"/>
    </location>
</feature>
<dbReference type="SUPFAM" id="SSF51261">
    <property type="entry name" value="Duplicated hybrid motif"/>
    <property type="match status" value="1"/>
</dbReference>
<dbReference type="OrthoDB" id="1522859at2"/>
<feature type="transmembrane region" description="Helical" evidence="1">
    <location>
        <begin position="37"/>
        <end position="58"/>
    </location>
</feature>
<dbReference type="PANTHER" id="PTHR21666:SF270">
    <property type="entry name" value="MUREIN HYDROLASE ACTIVATOR ENVC"/>
    <property type="match status" value="1"/>
</dbReference>
<dbReference type="AlphaFoldDB" id="A0A2A4G702"/>
<dbReference type="Pfam" id="PF01551">
    <property type="entry name" value="Peptidase_M23"/>
    <property type="match status" value="1"/>
</dbReference>
<evidence type="ECO:0000313" key="4">
    <source>
        <dbReference type="Proteomes" id="UP000219559"/>
    </source>
</evidence>
<name>A0A2A4G702_9FLAO</name>
<dbReference type="InterPro" id="IPR011055">
    <property type="entry name" value="Dup_hybrid_motif"/>
</dbReference>
<dbReference type="Gene3D" id="2.70.70.10">
    <property type="entry name" value="Glucose Permease (Domain IIA)"/>
    <property type="match status" value="1"/>
</dbReference>
<reference evidence="3 4" key="1">
    <citation type="submission" date="2017-04" db="EMBL/GenBank/DDBJ databases">
        <title>A new member of the family Flavobacteriaceae isolated from ascidians.</title>
        <authorList>
            <person name="Chen L."/>
        </authorList>
    </citation>
    <scope>NUCLEOTIDE SEQUENCE [LARGE SCALE GENOMIC DNA]</scope>
    <source>
        <strain evidence="3 4">HQA918</strain>
    </source>
</reference>
<keyword evidence="4" id="KW-1185">Reference proteome</keyword>
<dbReference type="Proteomes" id="UP000219559">
    <property type="component" value="Unassembled WGS sequence"/>
</dbReference>
<dbReference type="RefSeq" id="WP_097442482.1">
    <property type="nucleotide sequence ID" value="NZ_NBWU01000004.1"/>
</dbReference>
<keyword evidence="1" id="KW-0472">Membrane</keyword>
<dbReference type="InterPro" id="IPR050570">
    <property type="entry name" value="Cell_wall_metabolism_enzyme"/>
</dbReference>
<feature type="transmembrane region" description="Helical" evidence="1">
    <location>
        <begin position="91"/>
        <end position="112"/>
    </location>
</feature>
<keyword evidence="1" id="KW-1133">Transmembrane helix</keyword>
<dbReference type="EMBL" id="NBWU01000004">
    <property type="protein sequence ID" value="PCE63766.1"/>
    <property type="molecule type" value="Genomic_DNA"/>
</dbReference>
<dbReference type="GO" id="GO:0004222">
    <property type="term" value="F:metalloendopeptidase activity"/>
    <property type="evidence" value="ECO:0007669"/>
    <property type="project" value="TreeGrafter"/>
</dbReference>
<feature type="domain" description="M23ase beta-sheet core" evidence="2">
    <location>
        <begin position="332"/>
        <end position="426"/>
    </location>
</feature>
<accession>A0A2A4G702</accession>
<dbReference type="InterPro" id="IPR016047">
    <property type="entry name" value="M23ase_b-sheet_dom"/>
</dbReference>
<proteinExistence type="predicted"/>
<evidence type="ECO:0000259" key="2">
    <source>
        <dbReference type="Pfam" id="PF01551"/>
    </source>
</evidence>
<evidence type="ECO:0000256" key="1">
    <source>
        <dbReference type="SAM" id="Phobius"/>
    </source>
</evidence>
<dbReference type="CDD" id="cd12797">
    <property type="entry name" value="M23_peptidase"/>
    <property type="match status" value="1"/>
</dbReference>
<protein>
    <recommendedName>
        <fullName evidence="2">M23ase beta-sheet core domain-containing protein</fullName>
    </recommendedName>
</protein>
<evidence type="ECO:0000313" key="3">
    <source>
        <dbReference type="EMBL" id="PCE63766.1"/>
    </source>
</evidence>
<organism evidence="3 4">
    <name type="scientific">Sediminicola luteus</name>
    <dbReference type="NCBI Taxonomy" id="319238"/>
    <lineage>
        <taxon>Bacteria</taxon>
        <taxon>Pseudomonadati</taxon>
        <taxon>Bacteroidota</taxon>
        <taxon>Flavobacteriia</taxon>
        <taxon>Flavobacteriales</taxon>
        <taxon>Flavobacteriaceae</taxon>
        <taxon>Sediminicola</taxon>
    </lineage>
</organism>
<keyword evidence="1" id="KW-0812">Transmembrane</keyword>
<feature type="transmembrane region" description="Helical" evidence="1">
    <location>
        <begin position="267"/>
        <end position="287"/>
    </location>
</feature>
<dbReference type="PANTHER" id="PTHR21666">
    <property type="entry name" value="PEPTIDASE-RELATED"/>
    <property type="match status" value="1"/>
</dbReference>